<dbReference type="InterPro" id="IPR012474">
    <property type="entry name" value="Frigida"/>
</dbReference>
<keyword evidence="4 5" id="KW-0287">Flowering</keyword>
<evidence type="ECO:0000313" key="7">
    <source>
        <dbReference type="EMBL" id="KAI5409121.1"/>
    </source>
</evidence>
<dbReference type="GO" id="GO:0030154">
    <property type="term" value="P:cell differentiation"/>
    <property type="evidence" value="ECO:0007669"/>
    <property type="project" value="UniProtKB-KW"/>
</dbReference>
<evidence type="ECO:0000256" key="2">
    <source>
        <dbReference type="ARBA" id="ARBA00022473"/>
    </source>
</evidence>
<dbReference type="AlphaFoldDB" id="A0A9D4WV84"/>
<evidence type="ECO:0000256" key="5">
    <source>
        <dbReference type="RuleBase" id="RU364012"/>
    </source>
</evidence>
<evidence type="ECO:0000313" key="8">
    <source>
        <dbReference type="Proteomes" id="UP001058974"/>
    </source>
</evidence>
<evidence type="ECO:0000256" key="4">
    <source>
        <dbReference type="ARBA" id="ARBA00023089"/>
    </source>
</evidence>
<dbReference type="GO" id="GO:0009908">
    <property type="term" value="P:flower development"/>
    <property type="evidence" value="ECO:0007669"/>
    <property type="project" value="UniProtKB-KW"/>
</dbReference>
<protein>
    <recommendedName>
        <fullName evidence="5">FRIGIDA-like protein</fullName>
    </recommendedName>
</protein>
<keyword evidence="6" id="KW-0812">Transmembrane</keyword>
<dbReference type="Proteomes" id="UP001058974">
    <property type="component" value="Chromosome 5"/>
</dbReference>
<feature type="transmembrane region" description="Helical" evidence="6">
    <location>
        <begin position="89"/>
        <end position="108"/>
    </location>
</feature>
<keyword evidence="3 5" id="KW-0221">Differentiation</keyword>
<keyword evidence="8" id="KW-1185">Reference proteome</keyword>
<sequence length="150" mass="16873">NFKDKVRVQEELLEAFRYTPDAGVLVLQMLEGFHGLSGDCNDWRLRKMGRICVMLLRILSVAGVNVSFKAREKALKVALDWKVNLMGDYGNILKALGFIYLVYAFGIVSEFSMDELVEISAVAAVNVEFMQLCRDVGLTDRVPGKAVEFF</sequence>
<evidence type="ECO:0000256" key="1">
    <source>
        <dbReference type="ARBA" id="ARBA00008956"/>
    </source>
</evidence>
<dbReference type="PANTHER" id="PTHR31791">
    <property type="entry name" value="FRIGIDA-LIKE PROTEIN 3-RELATED"/>
    <property type="match status" value="1"/>
</dbReference>
<dbReference type="PANTHER" id="PTHR31791:SF47">
    <property type="entry name" value="INACTIVE FRIGIDA-LIKE PROTEIN 2"/>
    <property type="match status" value="1"/>
</dbReference>
<feature type="non-terminal residue" evidence="7">
    <location>
        <position position="1"/>
    </location>
</feature>
<organism evidence="7 8">
    <name type="scientific">Pisum sativum</name>
    <name type="common">Garden pea</name>
    <name type="synonym">Lathyrus oleraceus</name>
    <dbReference type="NCBI Taxonomy" id="3888"/>
    <lineage>
        <taxon>Eukaryota</taxon>
        <taxon>Viridiplantae</taxon>
        <taxon>Streptophyta</taxon>
        <taxon>Embryophyta</taxon>
        <taxon>Tracheophyta</taxon>
        <taxon>Spermatophyta</taxon>
        <taxon>Magnoliopsida</taxon>
        <taxon>eudicotyledons</taxon>
        <taxon>Gunneridae</taxon>
        <taxon>Pentapetalae</taxon>
        <taxon>rosids</taxon>
        <taxon>fabids</taxon>
        <taxon>Fabales</taxon>
        <taxon>Fabaceae</taxon>
        <taxon>Papilionoideae</taxon>
        <taxon>50 kb inversion clade</taxon>
        <taxon>NPAAA clade</taxon>
        <taxon>Hologalegina</taxon>
        <taxon>IRL clade</taxon>
        <taxon>Fabeae</taxon>
        <taxon>Lathyrus</taxon>
    </lineage>
</organism>
<name>A0A9D4WV84_PEA</name>
<evidence type="ECO:0000256" key="6">
    <source>
        <dbReference type="SAM" id="Phobius"/>
    </source>
</evidence>
<reference evidence="7 8" key="1">
    <citation type="journal article" date="2022" name="Nat. Genet.">
        <title>Improved pea reference genome and pan-genome highlight genomic features and evolutionary characteristics.</title>
        <authorList>
            <person name="Yang T."/>
            <person name="Liu R."/>
            <person name="Luo Y."/>
            <person name="Hu S."/>
            <person name="Wang D."/>
            <person name="Wang C."/>
            <person name="Pandey M.K."/>
            <person name="Ge S."/>
            <person name="Xu Q."/>
            <person name="Li N."/>
            <person name="Li G."/>
            <person name="Huang Y."/>
            <person name="Saxena R.K."/>
            <person name="Ji Y."/>
            <person name="Li M."/>
            <person name="Yan X."/>
            <person name="He Y."/>
            <person name="Liu Y."/>
            <person name="Wang X."/>
            <person name="Xiang C."/>
            <person name="Varshney R.K."/>
            <person name="Ding H."/>
            <person name="Gao S."/>
            <person name="Zong X."/>
        </authorList>
    </citation>
    <scope>NUCLEOTIDE SEQUENCE [LARGE SCALE GENOMIC DNA]</scope>
    <source>
        <strain evidence="7 8">cv. Zhongwan 6</strain>
    </source>
</reference>
<gene>
    <name evidence="7" type="ORF">KIW84_054791</name>
</gene>
<dbReference type="Gramene" id="Psat05G0479100-T3">
    <property type="protein sequence ID" value="KAI5409121.1"/>
    <property type="gene ID" value="KIW84_054791"/>
</dbReference>
<keyword evidence="6" id="KW-1133">Transmembrane helix</keyword>
<keyword evidence="2 5" id="KW-0217">Developmental protein</keyword>
<evidence type="ECO:0000256" key="3">
    <source>
        <dbReference type="ARBA" id="ARBA00022782"/>
    </source>
</evidence>
<comment type="similarity">
    <text evidence="1 5">Belongs to the Frigida family.</text>
</comment>
<comment type="caution">
    <text evidence="7">The sequence shown here is derived from an EMBL/GenBank/DDBJ whole genome shotgun (WGS) entry which is preliminary data.</text>
</comment>
<dbReference type="EMBL" id="JAMSHJ010000005">
    <property type="protein sequence ID" value="KAI5409121.1"/>
    <property type="molecule type" value="Genomic_DNA"/>
</dbReference>
<feature type="transmembrane region" description="Helical" evidence="6">
    <location>
        <begin position="51"/>
        <end position="69"/>
    </location>
</feature>
<accession>A0A9D4WV84</accession>
<keyword evidence="6" id="KW-0472">Membrane</keyword>
<proteinExistence type="inferred from homology"/>
<dbReference type="Pfam" id="PF07899">
    <property type="entry name" value="Frigida"/>
    <property type="match status" value="1"/>
</dbReference>